<name>V9TW13_9PROT</name>
<dbReference type="SUPFAM" id="SSF55681">
    <property type="entry name" value="Class II aaRS and biotin synthetases"/>
    <property type="match status" value="1"/>
</dbReference>
<dbReference type="CDD" id="cd16444">
    <property type="entry name" value="LipB"/>
    <property type="match status" value="1"/>
</dbReference>
<evidence type="ECO:0000256" key="5">
    <source>
        <dbReference type="HAMAP-Rule" id="MF_00013"/>
    </source>
</evidence>
<dbReference type="NCBIfam" id="NF010925">
    <property type="entry name" value="PRK14345.1"/>
    <property type="match status" value="1"/>
</dbReference>
<comment type="miscellaneous">
    <text evidence="5">In the reaction, the free carboxyl group of octanoic acid is attached via an amide linkage to the epsilon-amino group of a specific lysine residue of lipoyl domains of lipoate-dependent enzymes.</text>
</comment>
<evidence type="ECO:0000256" key="2">
    <source>
        <dbReference type="ARBA" id="ARBA00022679"/>
    </source>
</evidence>
<dbReference type="PANTHER" id="PTHR10993">
    <property type="entry name" value="OCTANOYLTRANSFERASE"/>
    <property type="match status" value="1"/>
</dbReference>
<sequence length="235" mass="26625">MTLAYFTNQVEQTFFKEINWCRDNGMVEYQTAVAKMERLVKAIRQGDALETVWLLEHPPIYTAGTSADNSDLLKPDRFPVFRTGRGGEFAYHGPGQRIAYVFLDLKRRHLNVRAYVHALEEWLIQALQHFGVQGERREGRVGIWVRRIDLGDPIREDKLAAIGVRVQRWVTLHGVALNVNPDLSHFDGIVPCGISNHGITSLIDLGVSAKMSEVDEALADAFNKVFSSYGKKVFR</sequence>
<dbReference type="NCBIfam" id="TIGR00214">
    <property type="entry name" value="lipB"/>
    <property type="match status" value="1"/>
</dbReference>
<feature type="site" description="Lowers pKa of active site Cys" evidence="5 9">
    <location>
        <position position="158"/>
    </location>
</feature>
<dbReference type="InterPro" id="IPR004143">
    <property type="entry name" value="BPL_LPL_catalytic"/>
</dbReference>
<evidence type="ECO:0000256" key="7">
    <source>
        <dbReference type="PIRSR" id="PIRSR016262-1"/>
    </source>
</evidence>
<dbReference type="PIRSF" id="PIRSF016262">
    <property type="entry name" value="LPLase"/>
    <property type="match status" value="1"/>
</dbReference>
<dbReference type="Proteomes" id="UP000018700">
    <property type="component" value="Chromosome"/>
</dbReference>
<feature type="binding site" evidence="5 8">
    <location>
        <begin position="174"/>
        <end position="176"/>
    </location>
    <ligand>
        <name>substrate</name>
    </ligand>
</feature>
<comment type="pathway">
    <text evidence="1 5 6">Protein modification; protein lipoylation via endogenous pathway; protein N(6)-(lipoyl)lysine from octanoyl-[acyl-carrier-protein]: step 1/2.</text>
</comment>
<dbReference type="KEGG" id="efk:P856_686"/>
<dbReference type="PROSITE" id="PS51733">
    <property type="entry name" value="BPL_LPL_CATALYTIC"/>
    <property type="match status" value="1"/>
</dbReference>
<dbReference type="OrthoDB" id="9787061at2"/>
<dbReference type="NCBIfam" id="NF010921">
    <property type="entry name" value="PRK14341.1"/>
    <property type="match status" value="1"/>
</dbReference>
<evidence type="ECO:0000256" key="4">
    <source>
        <dbReference type="ARBA" id="ARBA00024732"/>
    </source>
</evidence>
<dbReference type="InterPro" id="IPR000544">
    <property type="entry name" value="Octanoyltransferase"/>
</dbReference>
<keyword evidence="3 5" id="KW-0012">Acyltransferase</keyword>
<dbReference type="Gene3D" id="3.30.930.10">
    <property type="entry name" value="Bira Bifunctional Protein, Domain 2"/>
    <property type="match status" value="1"/>
</dbReference>
<dbReference type="eggNOG" id="COG0321">
    <property type="taxonomic scope" value="Bacteria"/>
</dbReference>
<evidence type="ECO:0000259" key="10">
    <source>
        <dbReference type="PROSITE" id="PS51733"/>
    </source>
</evidence>
<feature type="binding site" evidence="5 8">
    <location>
        <begin position="161"/>
        <end position="163"/>
    </location>
    <ligand>
        <name>substrate</name>
    </ligand>
</feature>
<dbReference type="InterPro" id="IPR045864">
    <property type="entry name" value="aa-tRNA-synth_II/BPL/LPL"/>
</dbReference>
<comment type="caution">
    <text evidence="5">Lacks conserved residue(s) required for the propagation of feature annotation.</text>
</comment>
<dbReference type="EMBL" id="CP006745">
    <property type="protein sequence ID" value="AHC73893.1"/>
    <property type="molecule type" value="Genomic_DNA"/>
</dbReference>
<dbReference type="GO" id="GO:0009249">
    <property type="term" value="P:protein lipoylation"/>
    <property type="evidence" value="ECO:0007669"/>
    <property type="project" value="InterPro"/>
</dbReference>
<evidence type="ECO:0000313" key="11">
    <source>
        <dbReference type="EMBL" id="AHC73893.1"/>
    </source>
</evidence>
<evidence type="ECO:0000256" key="8">
    <source>
        <dbReference type="PIRSR" id="PIRSR016262-2"/>
    </source>
</evidence>
<comment type="function">
    <text evidence="4 5 6">Catalyzes the transfer of endogenously produced octanoic acid from octanoyl-acyl-carrier-protein onto the lipoyl domains of lipoate-dependent enzymes. Lipoyl-ACP can also act as a substrate although octanoyl-ACP is likely to be the physiological substrate.</text>
</comment>
<dbReference type="GO" id="GO:0005737">
    <property type="term" value="C:cytoplasm"/>
    <property type="evidence" value="ECO:0007669"/>
    <property type="project" value="UniProtKB-SubCell"/>
</dbReference>
<dbReference type="STRING" id="1401328.P856_686"/>
<comment type="subcellular location">
    <subcellularLocation>
        <location evidence="5">Cytoplasm</location>
    </subcellularLocation>
</comment>
<protein>
    <recommendedName>
        <fullName evidence="5 6">Octanoyltransferase</fullName>
        <ecNumber evidence="5 6">2.3.1.181</ecNumber>
    </recommendedName>
    <alternativeName>
        <fullName evidence="5">Lipoate-protein ligase B</fullName>
    </alternativeName>
    <alternativeName>
        <fullName evidence="5">Lipoyl/octanoyl transferase</fullName>
    </alternativeName>
    <alternativeName>
        <fullName evidence="5">Octanoyl-[acyl-carrier-protein]-protein N-octanoyltransferase</fullName>
    </alternativeName>
</protein>
<feature type="active site" description="Acyl-thioester intermediate" evidence="5 7">
    <location>
        <position position="192"/>
    </location>
</feature>
<dbReference type="EC" id="2.3.1.181" evidence="5 6"/>
<dbReference type="AlphaFoldDB" id="V9TW13"/>
<dbReference type="Pfam" id="PF21948">
    <property type="entry name" value="LplA-B_cat"/>
    <property type="match status" value="1"/>
</dbReference>
<dbReference type="UniPathway" id="UPA00538">
    <property type="reaction ID" value="UER00592"/>
</dbReference>
<reference evidence="11 12" key="1">
    <citation type="journal article" date="2013" name="PLoS ONE">
        <title>Bacterial endosymbiosis in a chordate host: long-term co-evolution and conservation of secondary metabolism.</title>
        <authorList>
            <person name="Kwan J.C."/>
            <person name="Schmidt E.W."/>
        </authorList>
    </citation>
    <scope>NUCLEOTIDE SEQUENCE [LARGE SCALE GENOMIC DNA]</scope>
    <source>
        <strain evidence="12">faulkneri L5</strain>
    </source>
</reference>
<keyword evidence="5" id="KW-0963">Cytoplasm</keyword>
<keyword evidence="12" id="KW-1185">Reference proteome</keyword>
<dbReference type="HOGENOM" id="CLU_035168_3_0_5"/>
<evidence type="ECO:0000256" key="3">
    <source>
        <dbReference type="ARBA" id="ARBA00023315"/>
    </source>
</evidence>
<proteinExistence type="inferred from homology"/>
<dbReference type="PANTHER" id="PTHR10993:SF7">
    <property type="entry name" value="LIPOYLTRANSFERASE 2, MITOCHONDRIAL-RELATED"/>
    <property type="match status" value="1"/>
</dbReference>
<feature type="binding site" evidence="8">
    <location>
        <begin position="85"/>
        <end position="92"/>
    </location>
    <ligand>
        <name>substrate</name>
    </ligand>
</feature>
<evidence type="ECO:0000256" key="1">
    <source>
        <dbReference type="ARBA" id="ARBA00004821"/>
    </source>
</evidence>
<comment type="similarity">
    <text evidence="5 6">Belongs to the LipB family.</text>
</comment>
<comment type="catalytic activity">
    <reaction evidence="5 6">
        <text>octanoyl-[ACP] + L-lysyl-[protein] = N(6)-octanoyl-L-lysyl-[protein] + holo-[ACP] + H(+)</text>
        <dbReference type="Rhea" id="RHEA:17665"/>
        <dbReference type="Rhea" id="RHEA-COMP:9636"/>
        <dbReference type="Rhea" id="RHEA-COMP:9685"/>
        <dbReference type="Rhea" id="RHEA-COMP:9752"/>
        <dbReference type="Rhea" id="RHEA-COMP:9928"/>
        <dbReference type="ChEBI" id="CHEBI:15378"/>
        <dbReference type="ChEBI" id="CHEBI:29969"/>
        <dbReference type="ChEBI" id="CHEBI:64479"/>
        <dbReference type="ChEBI" id="CHEBI:78463"/>
        <dbReference type="ChEBI" id="CHEBI:78809"/>
        <dbReference type="EC" id="2.3.1.181"/>
    </reaction>
</comment>
<organism evidence="11 12">
    <name type="scientific">Candidatus Endolissoclinum faulkneri L5</name>
    <dbReference type="NCBI Taxonomy" id="1401328"/>
    <lineage>
        <taxon>Bacteria</taxon>
        <taxon>Pseudomonadati</taxon>
        <taxon>Pseudomonadota</taxon>
        <taxon>Alphaproteobacteria</taxon>
        <taxon>Rhodospirillales</taxon>
        <taxon>Rhodospirillaceae</taxon>
        <taxon>Candidatus Endolissoclinum</taxon>
    </lineage>
</organism>
<accession>V9TW13</accession>
<gene>
    <name evidence="5 11" type="primary">lipB</name>
    <name evidence="11" type="ORF">P856_686</name>
</gene>
<dbReference type="PATRIC" id="fig|1401328.3.peg.690"/>
<evidence type="ECO:0000256" key="6">
    <source>
        <dbReference type="PIRNR" id="PIRNR016262"/>
    </source>
</evidence>
<feature type="domain" description="BPL/LPL catalytic" evidence="10">
    <location>
        <begin position="46"/>
        <end position="230"/>
    </location>
</feature>
<evidence type="ECO:0000256" key="9">
    <source>
        <dbReference type="PIRSR" id="PIRSR016262-3"/>
    </source>
</evidence>
<keyword evidence="2 5" id="KW-0808">Transferase</keyword>
<dbReference type="HAMAP" id="MF_00013">
    <property type="entry name" value="LipB"/>
    <property type="match status" value="1"/>
</dbReference>
<dbReference type="RefSeq" id="WP_025300771.1">
    <property type="nucleotide sequence ID" value="NZ_CP006745.1"/>
</dbReference>
<evidence type="ECO:0000313" key="12">
    <source>
        <dbReference type="Proteomes" id="UP000018700"/>
    </source>
</evidence>
<dbReference type="GO" id="GO:0033819">
    <property type="term" value="F:lipoyl(octanoyl) transferase activity"/>
    <property type="evidence" value="ECO:0007669"/>
    <property type="project" value="UniProtKB-EC"/>
</dbReference>